<protein>
    <submittedName>
        <fullName evidence="1">Uncharacterized protein</fullName>
    </submittedName>
</protein>
<dbReference type="InterPro" id="IPR021326">
    <property type="entry name" value="DUF2931"/>
</dbReference>
<organism evidence="1 2">
    <name type="scientific">Enterobacter cloacae</name>
    <dbReference type="NCBI Taxonomy" id="550"/>
    <lineage>
        <taxon>Bacteria</taxon>
        <taxon>Pseudomonadati</taxon>
        <taxon>Pseudomonadota</taxon>
        <taxon>Gammaproteobacteria</taxon>
        <taxon>Enterobacterales</taxon>
        <taxon>Enterobacteriaceae</taxon>
        <taxon>Enterobacter</taxon>
        <taxon>Enterobacter cloacae complex</taxon>
    </lineage>
</organism>
<gene>
    <name evidence="1" type="ORF">DP202_16780</name>
</gene>
<reference evidence="1 2" key="1">
    <citation type="submission" date="2018-06" db="EMBL/GenBank/DDBJ databases">
        <title>ACT-28, a chromosomally-encoded AmpC with carbapenemase activity from Enterobacter kobei.</title>
        <authorList>
            <person name="Jousset A.B."/>
            <person name="Oueslati S."/>
            <person name="Bernabeu S."/>
            <person name="Takissian J."/>
            <person name="Creton E."/>
            <person name="Vogel A."/>
            <person name="Cotellon G."/>
            <person name="Bonnin R.A."/>
            <person name="Dortet L."/>
            <person name="Naas T."/>
        </authorList>
    </citation>
    <scope>NUCLEOTIDE SEQUENCE [LARGE SCALE GENOMIC DNA]</scope>
    <source>
        <strain evidence="1 2">99B3</strain>
    </source>
</reference>
<name>A0A330GDB7_ENTCL</name>
<evidence type="ECO:0000313" key="1">
    <source>
        <dbReference type="EMBL" id="RAZ65600.1"/>
    </source>
</evidence>
<dbReference type="AlphaFoldDB" id="A0A330GDB7"/>
<accession>A0A330GDB7</accession>
<dbReference type="EMBL" id="QMDH01000029">
    <property type="protein sequence ID" value="RAZ65600.1"/>
    <property type="molecule type" value="Genomic_DNA"/>
</dbReference>
<sequence length="186" mass="21201">MPYGKWDFAFFTPKALYASVTQALVIDEKGVVYTFRTLDAVQPSAVTVGTWNNEVRRHAQFNKARHPPVMMLFCWDSVIDKKTYETRIVFPASLRTRMLTPTGQDSYGTTWYDTLLIGLAPEGRVRVWLQNSGIGENLPVEPQRLTTLSGEKLDACKGITQHPYGYAYYGETPEFIKGKTYPYGQW</sequence>
<comment type="caution">
    <text evidence="1">The sequence shown here is derived from an EMBL/GenBank/DDBJ whole genome shotgun (WGS) entry which is preliminary data.</text>
</comment>
<dbReference type="Pfam" id="PF11153">
    <property type="entry name" value="DUF2931"/>
    <property type="match status" value="1"/>
</dbReference>
<proteinExistence type="predicted"/>
<dbReference type="Proteomes" id="UP000251576">
    <property type="component" value="Unassembled WGS sequence"/>
</dbReference>
<evidence type="ECO:0000313" key="2">
    <source>
        <dbReference type="Proteomes" id="UP000251576"/>
    </source>
</evidence>